<evidence type="ECO:0000256" key="1">
    <source>
        <dbReference type="ARBA" id="ARBA00004141"/>
    </source>
</evidence>
<dbReference type="InterPro" id="IPR018495">
    <property type="entry name" value="Succ_DH_cyt_bsu_CS"/>
</dbReference>
<dbReference type="SUPFAM" id="SSF81343">
    <property type="entry name" value="Fumarate reductase respiratory complex transmembrane subunits"/>
    <property type="match status" value="1"/>
</dbReference>
<protein>
    <submittedName>
        <fullName evidence="9">Cytochrome b560 subunit of succinate dehydrogenase</fullName>
    </submittedName>
</protein>
<dbReference type="NCBIfam" id="TIGR02970">
    <property type="entry name" value="succ_dehyd_cytB"/>
    <property type="match status" value="1"/>
</dbReference>
<keyword evidence="10" id="KW-1185">Reference proteome</keyword>
<comment type="caution">
    <text evidence="9">The sequence shown here is derived from an EMBL/GenBank/DDBJ whole genome shotgun (WGS) entry which is preliminary data.</text>
</comment>
<evidence type="ECO:0000256" key="3">
    <source>
        <dbReference type="ARBA" id="ARBA00022692"/>
    </source>
</evidence>
<evidence type="ECO:0000256" key="4">
    <source>
        <dbReference type="ARBA" id="ARBA00022723"/>
    </source>
</evidence>
<dbReference type="GO" id="GO:0046872">
    <property type="term" value="F:metal ion binding"/>
    <property type="evidence" value="ECO:0007669"/>
    <property type="project" value="UniProtKB-KW"/>
</dbReference>
<dbReference type="Pfam" id="PF01127">
    <property type="entry name" value="Sdh_cyt"/>
    <property type="match status" value="1"/>
</dbReference>
<evidence type="ECO:0000256" key="2">
    <source>
        <dbReference type="ARBA" id="ARBA00022617"/>
    </source>
</evidence>
<organism evidence="9 10">
    <name type="scientific">Metschnikowia bicuspidata var. bicuspidata NRRL YB-4993</name>
    <dbReference type="NCBI Taxonomy" id="869754"/>
    <lineage>
        <taxon>Eukaryota</taxon>
        <taxon>Fungi</taxon>
        <taxon>Dikarya</taxon>
        <taxon>Ascomycota</taxon>
        <taxon>Saccharomycotina</taxon>
        <taxon>Pichiomycetes</taxon>
        <taxon>Metschnikowiaceae</taxon>
        <taxon>Metschnikowia</taxon>
    </lineage>
</organism>
<feature type="transmembrane region" description="Helical" evidence="8">
    <location>
        <begin position="72"/>
        <end position="90"/>
    </location>
</feature>
<dbReference type="GeneID" id="30028430"/>
<comment type="subcellular location">
    <subcellularLocation>
        <location evidence="1">Membrane</location>
        <topology evidence="1">Multi-pass membrane protein</topology>
    </subcellularLocation>
</comment>
<dbReference type="InterPro" id="IPR014314">
    <property type="entry name" value="Succ_DH_cytb556"/>
</dbReference>
<evidence type="ECO:0000313" key="9">
    <source>
        <dbReference type="EMBL" id="OBA23134.1"/>
    </source>
</evidence>
<gene>
    <name evidence="9" type="ORF">METBIDRAFT_29661</name>
</gene>
<dbReference type="PANTHER" id="PTHR10978:SF5">
    <property type="entry name" value="SUCCINATE DEHYDROGENASE CYTOCHROME B560 SUBUNIT, MITOCHONDRIAL"/>
    <property type="match status" value="1"/>
</dbReference>
<evidence type="ECO:0000256" key="6">
    <source>
        <dbReference type="ARBA" id="ARBA00023004"/>
    </source>
</evidence>
<keyword evidence="5 8" id="KW-1133">Transmembrane helix</keyword>
<dbReference type="CDD" id="cd03499">
    <property type="entry name" value="SQR_TypeC_SdhC"/>
    <property type="match status" value="1"/>
</dbReference>
<keyword evidence="7 8" id="KW-0472">Membrane</keyword>
<dbReference type="InterPro" id="IPR000701">
    <property type="entry name" value="SuccDH_FuR_B_TM-su"/>
</dbReference>
<dbReference type="AlphaFoldDB" id="A0A1A0HG47"/>
<accession>A0A1A0HG47</accession>
<sequence length="171" mass="18363">MLSRVGLRPLARFPLRSAAFSAVRASSTSTVKVSHDQEQELLVNQRKNRPVSPHLTIYTPQITMVLSGLNRITGVAMAGAFYALTCGYAATSLLSIPFDSAVLVSAFAGLPFAAKLAAKAAMSFPFVFHSLNGVRHLVWDFGKELTISGVNRTGYAVVAATAALGSWMIFW</sequence>
<proteinExistence type="predicted"/>
<dbReference type="PANTHER" id="PTHR10978">
    <property type="entry name" value="SUCCINATE DEHYDROGENASE CYTOCHROME B560 SUBUNIT"/>
    <property type="match status" value="1"/>
</dbReference>
<dbReference type="RefSeq" id="XP_018713615.1">
    <property type="nucleotide sequence ID" value="XM_018855454.1"/>
</dbReference>
<dbReference type="Proteomes" id="UP000092555">
    <property type="component" value="Unassembled WGS sequence"/>
</dbReference>
<keyword evidence="6" id="KW-0408">Iron</keyword>
<evidence type="ECO:0000256" key="7">
    <source>
        <dbReference type="ARBA" id="ARBA00023136"/>
    </source>
</evidence>
<evidence type="ECO:0000256" key="5">
    <source>
        <dbReference type="ARBA" id="ARBA00022989"/>
    </source>
</evidence>
<dbReference type="EMBL" id="LXTC01000001">
    <property type="protein sequence ID" value="OBA23134.1"/>
    <property type="molecule type" value="Genomic_DNA"/>
</dbReference>
<evidence type="ECO:0000256" key="8">
    <source>
        <dbReference type="SAM" id="Phobius"/>
    </source>
</evidence>
<dbReference type="OrthoDB" id="588261at2759"/>
<reference evidence="9 10" key="1">
    <citation type="submission" date="2016-05" db="EMBL/GenBank/DDBJ databases">
        <title>Comparative genomics of biotechnologically important yeasts.</title>
        <authorList>
            <consortium name="DOE Joint Genome Institute"/>
            <person name="Riley R."/>
            <person name="Haridas S."/>
            <person name="Wolfe K.H."/>
            <person name="Lopes M.R."/>
            <person name="Hittinger C.T."/>
            <person name="Goker M."/>
            <person name="Salamov A."/>
            <person name="Wisecaver J."/>
            <person name="Long T.M."/>
            <person name="Aerts A.L."/>
            <person name="Barry K."/>
            <person name="Choi C."/>
            <person name="Clum A."/>
            <person name="Coughlan A.Y."/>
            <person name="Deshpande S."/>
            <person name="Douglass A.P."/>
            <person name="Hanson S.J."/>
            <person name="Klenk H.-P."/>
            <person name="LaButti K."/>
            <person name="Lapidus A."/>
            <person name="Lindquist E."/>
            <person name="Lipzen A."/>
            <person name="Meier-kolthoff J.P."/>
            <person name="Ohm R.A."/>
            <person name="Otillar R.P."/>
            <person name="Pangilinan J."/>
            <person name="Peng Y."/>
            <person name="Rokas A."/>
            <person name="Rosa C.A."/>
            <person name="Scheuner C."/>
            <person name="Sibirny A.A."/>
            <person name="Slot J.C."/>
            <person name="Stielow J.B."/>
            <person name="Sun H."/>
            <person name="Kurtzman C.P."/>
            <person name="Blackwell M."/>
            <person name="Grigoriev I.V."/>
            <person name="Jeffries T.W."/>
        </authorList>
    </citation>
    <scope>NUCLEOTIDE SEQUENCE [LARGE SCALE GENOMIC DNA]</scope>
    <source>
        <strain evidence="9 10">NRRL YB-4993</strain>
    </source>
</reference>
<name>A0A1A0HG47_9ASCO</name>
<keyword evidence="3 8" id="KW-0812">Transmembrane</keyword>
<feature type="transmembrane region" description="Helical" evidence="8">
    <location>
        <begin position="153"/>
        <end position="170"/>
    </location>
</feature>
<keyword evidence="2" id="KW-0349">Heme</keyword>
<dbReference type="Gene3D" id="1.20.1300.10">
    <property type="entry name" value="Fumarate reductase/succinate dehydrogenase, transmembrane subunit"/>
    <property type="match status" value="1"/>
</dbReference>
<dbReference type="GO" id="GO:0006121">
    <property type="term" value="P:mitochondrial electron transport, succinate to ubiquinone"/>
    <property type="evidence" value="ECO:0007669"/>
    <property type="project" value="TreeGrafter"/>
</dbReference>
<keyword evidence="4" id="KW-0479">Metal-binding</keyword>
<evidence type="ECO:0000313" key="10">
    <source>
        <dbReference type="Proteomes" id="UP000092555"/>
    </source>
</evidence>
<dbReference type="PROSITE" id="PS01001">
    <property type="entry name" value="SDH_CYT_2"/>
    <property type="match status" value="1"/>
</dbReference>
<dbReference type="GO" id="GO:0006099">
    <property type="term" value="P:tricarboxylic acid cycle"/>
    <property type="evidence" value="ECO:0007669"/>
    <property type="project" value="InterPro"/>
</dbReference>
<dbReference type="STRING" id="869754.A0A1A0HG47"/>
<dbReference type="InterPro" id="IPR034804">
    <property type="entry name" value="SQR/QFR_C/D"/>
</dbReference>
<dbReference type="GO" id="GO:0009055">
    <property type="term" value="F:electron transfer activity"/>
    <property type="evidence" value="ECO:0007669"/>
    <property type="project" value="InterPro"/>
</dbReference>
<dbReference type="GO" id="GO:0031966">
    <property type="term" value="C:mitochondrial membrane"/>
    <property type="evidence" value="ECO:0007669"/>
    <property type="project" value="UniProtKB-ARBA"/>
</dbReference>